<sequence>MDEFTGEDPVLRALGDDLEREDPELAALLSGRVPPRRHHSIGWALLAVTAVAVALVAAPAVTLGVLAMLLVLASPLVACWWCTFPTDGPAPRHP</sequence>
<gene>
    <name evidence="2" type="ORF">GCM10010531_41690</name>
</gene>
<comment type="caution">
    <text evidence="2">The sequence shown here is derived from an EMBL/GenBank/DDBJ whole genome shotgun (WGS) entry which is preliminary data.</text>
</comment>
<feature type="transmembrane region" description="Helical" evidence="1">
    <location>
        <begin position="40"/>
        <end position="58"/>
    </location>
</feature>
<evidence type="ECO:0000256" key="1">
    <source>
        <dbReference type="SAM" id="Phobius"/>
    </source>
</evidence>
<dbReference type="InterPro" id="IPR021401">
    <property type="entry name" value="DUF3040"/>
</dbReference>
<name>A0ABP6PN63_9ACTN</name>
<feature type="transmembrane region" description="Helical" evidence="1">
    <location>
        <begin position="64"/>
        <end position="84"/>
    </location>
</feature>
<dbReference type="EMBL" id="BAAAVV010000016">
    <property type="protein sequence ID" value="GAA3183126.1"/>
    <property type="molecule type" value="Genomic_DNA"/>
</dbReference>
<keyword evidence="1" id="KW-1133">Transmembrane helix</keyword>
<reference evidence="3" key="1">
    <citation type="journal article" date="2019" name="Int. J. Syst. Evol. Microbiol.">
        <title>The Global Catalogue of Microorganisms (GCM) 10K type strain sequencing project: providing services to taxonomists for standard genome sequencing and annotation.</title>
        <authorList>
            <consortium name="The Broad Institute Genomics Platform"/>
            <consortium name="The Broad Institute Genome Sequencing Center for Infectious Disease"/>
            <person name="Wu L."/>
            <person name="Ma J."/>
        </authorList>
    </citation>
    <scope>NUCLEOTIDE SEQUENCE [LARGE SCALE GENOMIC DNA]</scope>
    <source>
        <strain evidence="3">JCM 15614</strain>
    </source>
</reference>
<protein>
    <recommendedName>
        <fullName evidence="4">DUF3040 domain-containing protein</fullName>
    </recommendedName>
</protein>
<proteinExistence type="predicted"/>
<dbReference type="Pfam" id="PF11239">
    <property type="entry name" value="DUF3040"/>
    <property type="match status" value="1"/>
</dbReference>
<dbReference type="RefSeq" id="WP_344690996.1">
    <property type="nucleotide sequence ID" value="NZ_BAAAVV010000016.1"/>
</dbReference>
<accession>A0ABP6PN63</accession>
<evidence type="ECO:0000313" key="3">
    <source>
        <dbReference type="Proteomes" id="UP001499924"/>
    </source>
</evidence>
<organism evidence="2 3">
    <name type="scientific">Blastococcus jejuensis</name>
    <dbReference type="NCBI Taxonomy" id="351224"/>
    <lineage>
        <taxon>Bacteria</taxon>
        <taxon>Bacillati</taxon>
        <taxon>Actinomycetota</taxon>
        <taxon>Actinomycetes</taxon>
        <taxon>Geodermatophilales</taxon>
        <taxon>Geodermatophilaceae</taxon>
        <taxon>Blastococcus</taxon>
    </lineage>
</organism>
<evidence type="ECO:0008006" key="4">
    <source>
        <dbReference type="Google" id="ProtNLM"/>
    </source>
</evidence>
<keyword evidence="1" id="KW-0472">Membrane</keyword>
<evidence type="ECO:0000313" key="2">
    <source>
        <dbReference type="EMBL" id="GAA3183126.1"/>
    </source>
</evidence>
<dbReference type="Proteomes" id="UP001499924">
    <property type="component" value="Unassembled WGS sequence"/>
</dbReference>
<keyword evidence="3" id="KW-1185">Reference proteome</keyword>
<keyword evidence="1" id="KW-0812">Transmembrane</keyword>